<protein>
    <submittedName>
        <fullName evidence="1">Uncharacterized protein</fullName>
    </submittedName>
</protein>
<name>A0A7G1KP59_9NOCA</name>
<proteinExistence type="predicted"/>
<dbReference type="Proteomes" id="UP000516173">
    <property type="component" value="Chromosome"/>
</dbReference>
<accession>A0A7G1KP59</accession>
<gene>
    <name evidence="1" type="ORF">NWFMUON74_48040</name>
</gene>
<dbReference type="KEGG" id="nwl:NWFMUON74_48040"/>
<evidence type="ECO:0000313" key="2">
    <source>
        <dbReference type="Proteomes" id="UP000516173"/>
    </source>
</evidence>
<sequence>MLAPGWKRKSRKLDERVAASLATKIEEVRSELEDELAKPAAQELIDHWRRLGGRLPDPI</sequence>
<keyword evidence="2" id="KW-1185">Reference proteome</keyword>
<evidence type="ECO:0000313" key="1">
    <source>
        <dbReference type="EMBL" id="BCK57032.1"/>
    </source>
</evidence>
<dbReference type="AlphaFoldDB" id="A0A7G1KP59"/>
<dbReference type="EMBL" id="AP023396">
    <property type="protein sequence ID" value="BCK57032.1"/>
    <property type="molecule type" value="Genomic_DNA"/>
</dbReference>
<reference evidence="1 2" key="1">
    <citation type="submission" date="2020-08" db="EMBL/GenBank/DDBJ databases">
        <title>Genome Sequencing of Nocardia wallacei strain FMUON74 and assembly.</title>
        <authorList>
            <person name="Toyokawa M."/>
            <person name="Uesaka K."/>
        </authorList>
    </citation>
    <scope>NUCLEOTIDE SEQUENCE [LARGE SCALE GENOMIC DNA]</scope>
    <source>
        <strain evidence="1 2">FMUON74</strain>
    </source>
</reference>
<organism evidence="1 2">
    <name type="scientific">Nocardia wallacei</name>
    <dbReference type="NCBI Taxonomy" id="480035"/>
    <lineage>
        <taxon>Bacteria</taxon>
        <taxon>Bacillati</taxon>
        <taxon>Actinomycetota</taxon>
        <taxon>Actinomycetes</taxon>
        <taxon>Mycobacteriales</taxon>
        <taxon>Nocardiaceae</taxon>
        <taxon>Nocardia</taxon>
    </lineage>
</organism>